<dbReference type="InterPro" id="IPR011055">
    <property type="entry name" value="Dup_hybrid_motif"/>
</dbReference>
<evidence type="ECO:0000313" key="1">
    <source>
        <dbReference type="EMBL" id="ATA67531.1"/>
    </source>
</evidence>
<reference evidence="1 2" key="1">
    <citation type="journal article" date="2017" name="Genome Announc.">
        <title>Twelve Complete Reference Genomes of Clinical Isolates in the Capnocytophaga Genus.</title>
        <authorList>
            <person name="Villarma A."/>
            <person name="Gulvik C.A."/>
            <person name="Rowe L.A."/>
            <person name="Sheth M."/>
            <person name="Juieng P."/>
            <person name="Nicholson A.C."/>
            <person name="Loparev V.N."/>
            <person name="McQuiston J.R."/>
        </authorList>
    </citation>
    <scope>NUCLEOTIDE SEQUENCE [LARGE SCALE GENOMIC DNA]</scope>
    <source>
        <strain evidence="1 2">G7591</strain>
    </source>
</reference>
<dbReference type="Gene3D" id="2.70.70.10">
    <property type="entry name" value="Glucose Permease (Domain IIA)"/>
    <property type="match status" value="1"/>
</dbReference>
<organism evidence="1 2">
    <name type="scientific">Capnocytophaga cynodegmi</name>
    <dbReference type="NCBI Taxonomy" id="28189"/>
    <lineage>
        <taxon>Bacteria</taxon>
        <taxon>Pseudomonadati</taxon>
        <taxon>Bacteroidota</taxon>
        <taxon>Flavobacteriia</taxon>
        <taxon>Flavobacteriales</taxon>
        <taxon>Flavobacteriaceae</taxon>
        <taxon>Capnocytophaga</taxon>
    </lineage>
</organism>
<name>A0A286NTU6_9FLAO</name>
<protein>
    <submittedName>
        <fullName evidence="1">Uncharacterized protein</fullName>
    </submittedName>
</protein>
<dbReference type="SUPFAM" id="SSF51261">
    <property type="entry name" value="Duplicated hybrid motif"/>
    <property type="match status" value="1"/>
</dbReference>
<dbReference type="RefSeq" id="WP_098028280.1">
    <property type="nucleotide sequence ID" value="NZ_CP022378.1"/>
</dbReference>
<gene>
    <name evidence="1" type="ORF">CGC48_02140</name>
</gene>
<dbReference type="EMBL" id="CP022378">
    <property type="protein sequence ID" value="ATA67531.1"/>
    <property type="molecule type" value="Genomic_DNA"/>
</dbReference>
<sequence length="100" mass="11118">MNKVFERKEIKKLGGWPIEPTYKKWTRFIASGVGKRNVTELSTASKNHQGLDINFSGGGNTDIGAPIYATHDGFVHKSKEDTSGKTGRYVVIISHNKKKL</sequence>
<evidence type="ECO:0000313" key="2">
    <source>
        <dbReference type="Proteomes" id="UP000242855"/>
    </source>
</evidence>
<proteinExistence type="predicted"/>
<dbReference type="AlphaFoldDB" id="A0A286NTU6"/>
<dbReference type="GeneID" id="96780593"/>
<dbReference type="KEGG" id="ccyn:CGC48_02140"/>
<accession>A0A286NTU6</accession>
<dbReference type="Proteomes" id="UP000242855">
    <property type="component" value="Chromosome"/>
</dbReference>